<sequence length="114" mass="12325">MPRPKGSKNKNKKQKLDSAANYRSALAEKTALKEELEQKVSASLAQISELKAQLKKDRLALKSAEKAIGKLEGKLAEAEARASLEAQRADLDSAVQGLLSQGVSMDEILHKLNG</sequence>
<dbReference type="AlphaFoldDB" id="A0A9E2NR65"/>
<evidence type="ECO:0000313" key="3">
    <source>
        <dbReference type="Proteomes" id="UP000824178"/>
    </source>
</evidence>
<gene>
    <name evidence="2" type="ORF">H9864_07040</name>
</gene>
<dbReference type="Proteomes" id="UP000824178">
    <property type="component" value="Unassembled WGS sequence"/>
</dbReference>
<comment type="caution">
    <text evidence="2">The sequence shown here is derived from an EMBL/GenBank/DDBJ whole genome shotgun (WGS) entry which is preliminary data.</text>
</comment>
<reference evidence="2" key="2">
    <citation type="submission" date="2021-04" db="EMBL/GenBank/DDBJ databases">
        <authorList>
            <person name="Gilroy R."/>
        </authorList>
    </citation>
    <scope>NUCLEOTIDE SEQUENCE</scope>
    <source>
        <strain evidence="2">742</strain>
    </source>
</reference>
<dbReference type="EMBL" id="JAHLFH010000145">
    <property type="protein sequence ID" value="MBU3820105.1"/>
    <property type="molecule type" value="Genomic_DNA"/>
</dbReference>
<organism evidence="2 3">
    <name type="scientific">Candidatus Faecalibacterium intestinavium</name>
    <dbReference type="NCBI Taxonomy" id="2838580"/>
    <lineage>
        <taxon>Bacteria</taxon>
        <taxon>Bacillati</taxon>
        <taxon>Bacillota</taxon>
        <taxon>Clostridia</taxon>
        <taxon>Eubacteriales</taxon>
        <taxon>Oscillospiraceae</taxon>
        <taxon>Faecalibacterium</taxon>
    </lineage>
</organism>
<proteinExistence type="predicted"/>
<feature type="region of interest" description="Disordered" evidence="1">
    <location>
        <begin position="1"/>
        <end position="20"/>
    </location>
</feature>
<protein>
    <submittedName>
        <fullName evidence="2">Uncharacterized protein</fullName>
    </submittedName>
</protein>
<reference evidence="2" key="1">
    <citation type="journal article" date="2021" name="PeerJ">
        <title>Extensive microbial diversity within the chicken gut microbiome revealed by metagenomics and culture.</title>
        <authorList>
            <person name="Gilroy R."/>
            <person name="Ravi A."/>
            <person name="Getino M."/>
            <person name="Pursley I."/>
            <person name="Horton D.L."/>
            <person name="Alikhan N.F."/>
            <person name="Baker D."/>
            <person name="Gharbi K."/>
            <person name="Hall N."/>
            <person name="Watson M."/>
            <person name="Adriaenssens E.M."/>
            <person name="Foster-Nyarko E."/>
            <person name="Jarju S."/>
            <person name="Secka A."/>
            <person name="Antonio M."/>
            <person name="Oren A."/>
            <person name="Chaudhuri R.R."/>
            <person name="La Ragione R."/>
            <person name="Hildebrand F."/>
            <person name="Pallen M.J."/>
        </authorList>
    </citation>
    <scope>NUCLEOTIDE SEQUENCE</scope>
    <source>
        <strain evidence="2">742</strain>
    </source>
</reference>
<evidence type="ECO:0000256" key="1">
    <source>
        <dbReference type="SAM" id="MobiDB-lite"/>
    </source>
</evidence>
<evidence type="ECO:0000313" key="2">
    <source>
        <dbReference type="EMBL" id="MBU3820105.1"/>
    </source>
</evidence>
<name>A0A9E2NR65_9FIRM</name>
<accession>A0A9E2NR65</accession>
<feature type="compositionally biased region" description="Basic residues" evidence="1">
    <location>
        <begin position="1"/>
        <end position="13"/>
    </location>
</feature>